<reference evidence="2" key="1">
    <citation type="journal article" date="2020" name="Nature">
        <title>Giant virus diversity and host interactions through global metagenomics.</title>
        <authorList>
            <person name="Schulz F."/>
            <person name="Roux S."/>
            <person name="Paez-Espino D."/>
            <person name="Jungbluth S."/>
            <person name="Walsh D.A."/>
            <person name="Denef V.J."/>
            <person name="McMahon K.D."/>
            <person name="Konstantinidis K.T."/>
            <person name="Eloe-Fadrosh E.A."/>
            <person name="Kyrpides N.C."/>
            <person name="Woyke T."/>
        </authorList>
    </citation>
    <scope>NUCLEOTIDE SEQUENCE</scope>
    <source>
        <strain evidence="2">GVMAG-M-3300010158-13</strain>
    </source>
</reference>
<sequence>MQKEVFIGEHLDNYRYDEKIVKSLEGRVLLNHDEFVKWYSPPKIRMSERNLTKKINRQPSVEKVETISNAILELMAEGVCEKKIGRTYGIDAVRRLVNSQFDILVLVESNYLDIKAKEGFTYTKTAANKKMNHVLGFIIVEKGECQRLPNAYSVNLICVRSIKDKPRGSVLLGAYLYCCKKIGQRYGLLELAGGYRNVAGFFAYSKMGFIKNTTLFDKRCFKDYGNLPMSIDLADYRYTEFVDYASGHRKFTNFRDDTGFINIIPEKGNVVQHELQNEIARYCNLLYQMPFIFDGYYKTSHWLDEKIIEDMFESYDNPSLDNCIDYLYESIEDLSRTFHEAKYPQEIQEEEERQVAVPSKGPVTLKQLLSKYKSTSSKNKTNKTKKIKSKPIISRRKRGPENTYVGTNHSA</sequence>
<dbReference type="AlphaFoldDB" id="A0A6C0B7K4"/>
<organism evidence="2">
    <name type="scientific">viral metagenome</name>
    <dbReference type="NCBI Taxonomy" id="1070528"/>
    <lineage>
        <taxon>unclassified sequences</taxon>
        <taxon>metagenomes</taxon>
        <taxon>organismal metagenomes</taxon>
    </lineage>
</organism>
<evidence type="ECO:0000313" key="2">
    <source>
        <dbReference type="EMBL" id="QHS88022.1"/>
    </source>
</evidence>
<protein>
    <submittedName>
        <fullName evidence="2">Uncharacterized protein</fullName>
    </submittedName>
</protein>
<name>A0A6C0B7K4_9ZZZZ</name>
<feature type="compositionally biased region" description="Basic residues" evidence="1">
    <location>
        <begin position="380"/>
        <end position="398"/>
    </location>
</feature>
<accession>A0A6C0B7K4</accession>
<evidence type="ECO:0000256" key="1">
    <source>
        <dbReference type="SAM" id="MobiDB-lite"/>
    </source>
</evidence>
<dbReference type="EMBL" id="MN739091">
    <property type="protein sequence ID" value="QHS88022.1"/>
    <property type="molecule type" value="Genomic_DNA"/>
</dbReference>
<feature type="region of interest" description="Disordered" evidence="1">
    <location>
        <begin position="371"/>
        <end position="411"/>
    </location>
</feature>
<proteinExistence type="predicted"/>